<proteinExistence type="predicted"/>
<dbReference type="EMBL" id="CP000927">
    <property type="protein sequence ID" value="ABZ69895.1"/>
    <property type="molecule type" value="Genomic_DNA"/>
</dbReference>
<accession>B0SUL7</accession>
<gene>
    <name evidence="2" type="ordered locus">Caul_0764</name>
</gene>
<evidence type="ECO:0000313" key="2">
    <source>
        <dbReference type="EMBL" id="ABZ69895.1"/>
    </source>
</evidence>
<dbReference type="InterPro" id="IPR041374">
    <property type="entry name" value="BaeRF_family12"/>
</dbReference>
<name>B0SUL7_CAUSK</name>
<sequence>MILPKGALVAVVDGEKLVMFKNTGEHAPELTALPTPDIHGDGGGTSGHASSSANPDDSTKSEDGYAAGVAAVLNQQALTNQFEHLFVVAAPKTLGELRKHWHKALEAKLVGELAKDLTGQPADAIATAIAHA</sequence>
<dbReference type="OrthoDB" id="9812459at2"/>
<dbReference type="KEGG" id="cak:Caul_0764"/>
<dbReference type="STRING" id="366602.Caul_0764"/>
<evidence type="ECO:0000256" key="1">
    <source>
        <dbReference type="SAM" id="MobiDB-lite"/>
    </source>
</evidence>
<dbReference type="eggNOG" id="COG5622">
    <property type="taxonomic scope" value="Bacteria"/>
</dbReference>
<feature type="region of interest" description="Disordered" evidence="1">
    <location>
        <begin position="28"/>
        <end position="63"/>
    </location>
</feature>
<organism evidence="2">
    <name type="scientific">Caulobacter sp. (strain K31)</name>
    <dbReference type="NCBI Taxonomy" id="366602"/>
    <lineage>
        <taxon>Bacteria</taxon>
        <taxon>Pseudomonadati</taxon>
        <taxon>Pseudomonadota</taxon>
        <taxon>Alphaproteobacteria</taxon>
        <taxon>Caulobacterales</taxon>
        <taxon>Caulobacteraceae</taxon>
        <taxon>Caulobacter</taxon>
    </lineage>
</organism>
<dbReference type="Pfam" id="PF18856">
    <property type="entry name" value="baeRF_family12"/>
    <property type="match status" value="1"/>
</dbReference>
<dbReference type="HOGENOM" id="CLU_105864_3_1_5"/>
<protein>
    <submittedName>
        <fullName evidence="2">AtsE</fullName>
    </submittedName>
</protein>
<dbReference type="AlphaFoldDB" id="B0SUL7"/>
<reference evidence="2" key="1">
    <citation type="submission" date="2008-01" db="EMBL/GenBank/DDBJ databases">
        <title>Complete sequence of chromosome of Caulobacter sp. K31.</title>
        <authorList>
            <consortium name="US DOE Joint Genome Institute"/>
            <person name="Copeland A."/>
            <person name="Lucas S."/>
            <person name="Lapidus A."/>
            <person name="Barry K."/>
            <person name="Glavina del Rio T."/>
            <person name="Dalin E."/>
            <person name="Tice H."/>
            <person name="Pitluck S."/>
            <person name="Bruce D."/>
            <person name="Goodwin L."/>
            <person name="Thompson L.S."/>
            <person name="Brettin T."/>
            <person name="Detter J.C."/>
            <person name="Han C."/>
            <person name="Schmutz J."/>
            <person name="Larimer F."/>
            <person name="Land M."/>
            <person name="Hauser L."/>
            <person name="Kyrpides N."/>
            <person name="Kim E."/>
            <person name="Stephens C."/>
            <person name="Richardson P."/>
        </authorList>
    </citation>
    <scope>NUCLEOTIDE SEQUENCE [LARGE SCALE GENOMIC DNA]</scope>
    <source>
        <strain evidence="2">K31</strain>
    </source>
</reference>